<dbReference type="EMBL" id="MH512890">
    <property type="protein sequence ID" value="AXF41318.1"/>
    <property type="molecule type" value="Genomic_DNA"/>
</dbReference>
<sequence>MATNARETAKQENGSRVFFESVIERNKEPSLKEMVKVYEGYGPEWRSTYLKQTAALKKFLGSNKGYEYSRDKGIMPYIEHIAKKECGVSVKDRWNPMDIVLVKKSAKRVVEGTIKEITNIDGMSKDAKLTLLNAYMREALNSKILIGVSLKAIAAKKKTANADLANAGRTTGQPTMVNMVPKSLKCTLTLGKKRNYLFDTGELGFDIVTAKGGKIHGQSRNFQYSKERNLVQTDLTPKGKDAGAKLGKVSSVALDKFLGDLRLTRPTSAAKHNHIPRVGGWTDRDKKYWIDLYKKLVTSRMIDFGEVAVYENNQKVAEGIEAVIDYAISYETRQADRSSAGRFSSKLIAMEWAHIWMQIAKMKKMQQWCTALYYGAKKEFGDSNGPFLKIY</sequence>
<dbReference type="GeneID" id="54997297"/>
<dbReference type="Proteomes" id="UP000257501">
    <property type="component" value="Segment"/>
</dbReference>
<gene>
    <name evidence="1" type="primary">ORF_182</name>
    <name evidence="1" type="ORF">S-TIM4_ORF_182</name>
</gene>
<dbReference type="KEGG" id="vg:54997297"/>
<accession>A0A345AWN5</accession>
<protein>
    <submittedName>
        <fullName evidence="1">Uncharacterized protein</fullName>
    </submittedName>
</protein>
<keyword evidence="2" id="KW-1185">Reference proteome</keyword>
<proteinExistence type="predicted"/>
<reference evidence="1 2" key="1">
    <citation type="journal article" date="2011" name="Nature">
        <title>Genomic island variability facilitates Prochlorococcus-virus coexistence.</title>
        <authorList>
            <person name="Avrani S."/>
            <person name="Wurtzel O."/>
            <person name="Sharon I."/>
            <person name="Sorek R."/>
            <person name="Lindell D."/>
        </authorList>
    </citation>
    <scope>NUCLEOTIDE SEQUENCE [LARGE SCALE GENOMIC DNA]</scope>
</reference>
<dbReference type="RefSeq" id="YP_009806439.1">
    <property type="nucleotide sequence ID" value="NC_048015.1"/>
</dbReference>
<evidence type="ECO:0000313" key="2">
    <source>
        <dbReference type="Proteomes" id="UP000257501"/>
    </source>
</evidence>
<organism evidence="1 2">
    <name type="scientific">Cyanophage S-TIM4</name>
    <dbReference type="NCBI Taxonomy" id="1048189"/>
    <lineage>
        <taxon>Viruses</taxon>
        <taxon>Duplodnaviria</taxon>
        <taxon>Heunggongvirae</taxon>
        <taxon>Uroviricota</taxon>
        <taxon>Caudoviricetes</taxon>
        <taxon>Pantevenvirales</taxon>
        <taxon>Kyanoviridae</taxon>
        <taxon>Thaumasvirus</taxon>
        <taxon>Thaumasvirus stim4</taxon>
    </lineage>
</organism>
<name>A0A345AWN5_9CAUD</name>
<evidence type="ECO:0000313" key="1">
    <source>
        <dbReference type="EMBL" id="AXF41318.1"/>
    </source>
</evidence>